<dbReference type="SMART" id="SM00900">
    <property type="entry name" value="FMN_bind"/>
    <property type="match status" value="1"/>
</dbReference>
<evidence type="ECO:0000313" key="8">
    <source>
        <dbReference type="Proteomes" id="UP000252249"/>
    </source>
</evidence>
<dbReference type="GO" id="GO:0010181">
    <property type="term" value="F:FMN binding"/>
    <property type="evidence" value="ECO:0007669"/>
    <property type="project" value="InterPro"/>
</dbReference>
<dbReference type="GO" id="GO:0009055">
    <property type="term" value="F:electron transfer activity"/>
    <property type="evidence" value="ECO:0007669"/>
    <property type="project" value="InterPro"/>
</dbReference>
<evidence type="ECO:0000256" key="4">
    <source>
        <dbReference type="ARBA" id="ARBA00022643"/>
    </source>
</evidence>
<reference evidence="7 8" key="1">
    <citation type="submission" date="2018-07" db="EMBL/GenBank/DDBJ databases">
        <title>Oceanihabitans testaceum sp. nov., isolated from marine sediment.</title>
        <authorList>
            <person name="Li C.-M."/>
        </authorList>
    </citation>
    <scope>NUCLEOTIDE SEQUENCE [LARGE SCALE GENOMIC DNA]</scope>
    <source>
        <strain evidence="7 8">S9-10</strain>
    </source>
</reference>
<organism evidence="7 8">
    <name type="scientific">Oceanihabitans sediminis</name>
    <dbReference type="NCBI Taxonomy" id="1812012"/>
    <lineage>
        <taxon>Bacteria</taxon>
        <taxon>Pseudomonadati</taxon>
        <taxon>Bacteroidota</taxon>
        <taxon>Flavobacteriia</taxon>
        <taxon>Flavobacteriales</taxon>
        <taxon>Flavobacteriaceae</taxon>
        <taxon>Oceanihabitans</taxon>
    </lineage>
</organism>
<keyword evidence="4" id="KW-0288">FMN</keyword>
<keyword evidence="5" id="KW-0249">Electron transport</keyword>
<evidence type="ECO:0000256" key="5">
    <source>
        <dbReference type="ARBA" id="ARBA00022982"/>
    </source>
</evidence>
<keyword evidence="3" id="KW-0285">Flavoprotein</keyword>
<keyword evidence="8" id="KW-1185">Reference proteome</keyword>
<feature type="domain" description="FMN-binding" evidence="6">
    <location>
        <begin position="85"/>
        <end position="166"/>
    </location>
</feature>
<evidence type="ECO:0000256" key="2">
    <source>
        <dbReference type="ARBA" id="ARBA00022553"/>
    </source>
</evidence>
<dbReference type="InterPro" id="IPR010209">
    <property type="entry name" value="Ion_transpt_RnfG/RsxG"/>
</dbReference>
<gene>
    <name evidence="7" type="ORF">DU428_09980</name>
</gene>
<keyword evidence="1" id="KW-0813">Transport</keyword>
<evidence type="ECO:0000256" key="3">
    <source>
        <dbReference type="ARBA" id="ARBA00022630"/>
    </source>
</evidence>
<evidence type="ECO:0000313" key="7">
    <source>
        <dbReference type="EMBL" id="RCU57260.1"/>
    </source>
</evidence>
<dbReference type="PANTHER" id="PTHR36118">
    <property type="entry name" value="ION-TRANSLOCATING OXIDOREDUCTASE COMPLEX SUBUNIT G"/>
    <property type="match status" value="1"/>
</dbReference>
<name>A0A368P4P9_9FLAO</name>
<dbReference type="GO" id="GO:0005886">
    <property type="term" value="C:plasma membrane"/>
    <property type="evidence" value="ECO:0007669"/>
    <property type="project" value="InterPro"/>
</dbReference>
<evidence type="ECO:0000259" key="6">
    <source>
        <dbReference type="SMART" id="SM00900"/>
    </source>
</evidence>
<protein>
    <submittedName>
        <fullName evidence="7">FMN-binding protein</fullName>
    </submittedName>
</protein>
<dbReference type="RefSeq" id="WP_072351348.1">
    <property type="nucleotide sequence ID" value="NZ_JAWWDI010000031.1"/>
</dbReference>
<sequence length="175" mass="19836">MNFKQIFLLLVSLSMLSFGLPKNIQKKVDKEIKEVFDLETFEFKAKVISKDVASTLPASFGEDNLFSIKSKGKLLGYAYVAKAPSKTDEFDYLVLLDKDLIVLKTKVLIYREDYGGEIGSKRWLKQFVGKTQNDELRYNDNIMAISGATISVRSMTNAMNNLLASLKILHKKQLL</sequence>
<comment type="caution">
    <text evidence="7">The sequence shown here is derived from an EMBL/GenBank/DDBJ whole genome shotgun (WGS) entry which is preliminary data.</text>
</comment>
<dbReference type="Pfam" id="PF04205">
    <property type="entry name" value="FMN_bind"/>
    <property type="match status" value="1"/>
</dbReference>
<dbReference type="EMBL" id="QPIG01000003">
    <property type="protein sequence ID" value="RCU57260.1"/>
    <property type="molecule type" value="Genomic_DNA"/>
</dbReference>
<dbReference type="InterPro" id="IPR007329">
    <property type="entry name" value="FMN-bd"/>
</dbReference>
<dbReference type="GO" id="GO:0022900">
    <property type="term" value="P:electron transport chain"/>
    <property type="evidence" value="ECO:0007669"/>
    <property type="project" value="InterPro"/>
</dbReference>
<evidence type="ECO:0000256" key="1">
    <source>
        <dbReference type="ARBA" id="ARBA00022448"/>
    </source>
</evidence>
<dbReference type="Proteomes" id="UP000252249">
    <property type="component" value="Unassembled WGS sequence"/>
</dbReference>
<dbReference type="AlphaFoldDB" id="A0A368P4P9"/>
<dbReference type="PANTHER" id="PTHR36118:SF1">
    <property type="entry name" value="ION-TRANSLOCATING OXIDOREDUCTASE COMPLEX SUBUNIT G"/>
    <property type="match status" value="1"/>
</dbReference>
<keyword evidence="2" id="KW-0597">Phosphoprotein</keyword>
<proteinExistence type="predicted"/>
<dbReference type="OrthoDB" id="9778782at2"/>
<accession>A0A368P4P9</accession>